<dbReference type="AlphaFoldDB" id="A0AAW2WXX2"/>
<evidence type="ECO:0000313" key="3">
    <source>
        <dbReference type="EMBL" id="KAL0446439.1"/>
    </source>
</evidence>
<evidence type="ECO:0000256" key="2">
    <source>
        <dbReference type="SAM" id="Phobius"/>
    </source>
</evidence>
<comment type="caution">
    <text evidence="3">The sequence shown here is derived from an EMBL/GenBank/DDBJ whole genome shotgun (WGS) entry which is preliminary data.</text>
</comment>
<proteinExistence type="predicted"/>
<organism evidence="3">
    <name type="scientific">Sesamum latifolium</name>
    <dbReference type="NCBI Taxonomy" id="2727402"/>
    <lineage>
        <taxon>Eukaryota</taxon>
        <taxon>Viridiplantae</taxon>
        <taxon>Streptophyta</taxon>
        <taxon>Embryophyta</taxon>
        <taxon>Tracheophyta</taxon>
        <taxon>Spermatophyta</taxon>
        <taxon>Magnoliopsida</taxon>
        <taxon>eudicotyledons</taxon>
        <taxon>Gunneridae</taxon>
        <taxon>Pentapetalae</taxon>
        <taxon>asterids</taxon>
        <taxon>lamiids</taxon>
        <taxon>Lamiales</taxon>
        <taxon>Pedaliaceae</taxon>
        <taxon>Sesamum</taxon>
    </lineage>
</organism>
<dbReference type="EMBL" id="JACGWN010000006">
    <property type="protein sequence ID" value="KAL0446439.1"/>
    <property type="molecule type" value="Genomic_DNA"/>
</dbReference>
<evidence type="ECO:0000256" key="1">
    <source>
        <dbReference type="SAM" id="MobiDB-lite"/>
    </source>
</evidence>
<sequence length="69" mass="7438">MEAPNSNLNKQKVVDRSRDTQALWVVAGASLALVEGLVIAGSSRPSEPLADPLKNNTLYDTSSRSRDAR</sequence>
<gene>
    <name evidence="3" type="ORF">Slati_1771800</name>
</gene>
<protein>
    <submittedName>
        <fullName evidence="3">Uncharacterized protein</fullName>
    </submittedName>
</protein>
<name>A0AAW2WXX2_9LAMI</name>
<keyword evidence="2" id="KW-0812">Transmembrane</keyword>
<keyword evidence="2" id="KW-1133">Transmembrane helix</keyword>
<keyword evidence="2" id="KW-0472">Membrane</keyword>
<feature type="transmembrane region" description="Helical" evidence="2">
    <location>
        <begin position="21"/>
        <end position="40"/>
    </location>
</feature>
<accession>A0AAW2WXX2</accession>
<reference evidence="3" key="2">
    <citation type="journal article" date="2024" name="Plant">
        <title>Genomic evolution and insights into agronomic trait innovations of Sesamum species.</title>
        <authorList>
            <person name="Miao H."/>
            <person name="Wang L."/>
            <person name="Qu L."/>
            <person name="Liu H."/>
            <person name="Sun Y."/>
            <person name="Le M."/>
            <person name="Wang Q."/>
            <person name="Wei S."/>
            <person name="Zheng Y."/>
            <person name="Lin W."/>
            <person name="Duan Y."/>
            <person name="Cao H."/>
            <person name="Xiong S."/>
            <person name="Wang X."/>
            <person name="Wei L."/>
            <person name="Li C."/>
            <person name="Ma Q."/>
            <person name="Ju M."/>
            <person name="Zhao R."/>
            <person name="Li G."/>
            <person name="Mu C."/>
            <person name="Tian Q."/>
            <person name="Mei H."/>
            <person name="Zhang T."/>
            <person name="Gao T."/>
            <person name="Zhang H."/>
        </authorList>
    </citation>
    <scope>NUCLEOTIDE SEQUENCE</scope>
    <source>
        <strain evidence="3">KEN1</strain>
    </source>
</reference>
<reference evidence="3" key="1">
    <citation type="submission" date="2020-06" db="EMBL/GenBank/DDBJ databases">
        <authorList>
            <person name="Li T."/>
            <person name="Hu X."/>
            <person name="Zhang T."/>
            <person name="Song X."/>
            <person name="Zhang H."/>
            <person name="Dai N."/>
            <person name="Sheng W."/>
            <person name="Hou X."/>
            <person name="Wei L."/>
        </authorList>
    </citation>
    <scope>NUCLEOTIDE SEQUENCE</scope>
    <source>
        <strain evidence="3">KEN1</strain>
        <tissue evidence="3">Leaf</tissue>
    </source>
</reference>
<feature type="region of interest" description="Disordered" evidence="1">
    <location>
        <begin position="43"/>
        <end position="69"/>
    </location>
</feature>